<gene>
    <name evidence="2" type="ORF">UFOPK3204_01746</name>
</gene>
<protein>
    <submittedName>
        <fullName evidence="2">Unannotated protein</fullName>
    </submittedName>
</protein>
<proteinExistence type="predicted"/>
<organism evidence="2">
    <name type="scientific">freshwater metagenome</name>
    <dbReference type="NCBI Taxonomy" id="449393"/>
    <lineage>
        <taxon>unclassified sequences</taxon>
        <taxon>metagenomes</taxon>
        <taxon>ecological metagenomes</taxon>
    </lineage>
</organism>
<evidence type="ECO:0000313" key="2">
    <source>
        <dbReference type="EMBL" id="CAB4835373.1"/>
    </source>
</evidence>
<sequence length="192" mass="19401">MASPAETTPSTKVTSEYATLPSGLTADDAAANAAPASLIACCWSWGRSFNWSGVIPAGGAGQFDPRPPRVGSVTQLTLARSAICCSTGVISLSTSGSTAPPAEADERAVGDQTIRAPAPELAPPSPPLLNSSCAAVDSVAGSEKESFSAPPSWLPSPTIAPSAITQAMSATTGRRIAHLERPGTKKTPQISS</sequence>
<accession>A0A6J7ARL7</accession>
<dbReference type="AlphaFoldDB" id="A0A6J7ARL7"/>
<feature type="region of interest" description="Disordered" evidence="1">
    <location>
        <begin position="140"/>
        <end position="160"/>
    </location>
</feature>
<evidence type="ECO:0000256" key="1">
    <source>
        <dbReference type="SAM" id="MobiDB-lite"/>
    </source>
</evidence>
<reference evidence="2" key="1">
    <citation type="submission" date="2020-05" db="EMBL/GenBank/DDBJ databases">
        <authorList>
            <person name="Chiriac C."/>
            <person name="Salcher M."/>
            <person name="Ghai R."/>
            <person name="Kavagutti S V."/>
        </authorList>
    </citation>
    <scope>NUCLEOTIDE SEQUENCE</scope>
</reference>
<name>A0A6J7ARL7_9ZZZZ</name>
<dbReference type="EMBL" id="CAFABK010000132">
    <property type="protein sequence ID" value="CAB4835373.1"/>
    <property type="molecule type" value="Genomic_DNA"/>
</dbReference>